<sequence length="79" mass="8551">MTASRQRKRLGDDVGEGNGLAALSLWRSGEEGLEHGLEATPSVVTAWSLIARLLMVELWSVIEGDELARTVKEGTVVKC</sequence>
<dbReference type="AlphaFoldDB" id="A0AAW1VYI6"/>
<proteinExistence type="predicted"/>
<gene>
    <name evidence="1" type="ORF">M0R45_035754</name>
</gene>
<name>A0AAW1VYI6_RUBAR</name>
<evidence type="ECO:0000313" key="1">
    <source>
        <dbReference type="EMBL" id="KAK9911872.1"/>
    </source>
</evidence>
<protein>
    <submittedName>
        <fullName evidence="1">Uncharacterized protein</fullName>
    </submittedName>
</protein>
<comment type="caution">
    <text evidence="1">The sequence shown here is derived from an EMBL/GenBank/DDBJ whole genome shotgun (WGS) entry which is preliminary data.</text>
</comment>
<keyword evidence="2" id="KW-1185">Reference proteome</keyword>
<accession>A0AAW1VYI6</accession>
<dbReference type="EMBL" id="JBEDUW010000007">
    <property type="protein sequence ID" value="KAK9911872.1"/>
    <property type="molecule type" value="Genomic_DNA"/>
</dbReference>
<organism evidence="1 2">
    <name type="scientific">Rubus argutus</name>
    <name type="common">Southern blackberry</name>
    <dbReference type="NCBI Taxonomy" id="59490"/>
    <lineage>
        <taxon>Eukaryota</taxon>
        <taxon>Viridiplantae</taxon>
        <taxon>Streptophyta</taxon>
        <taxon>Embryophyta</taxon>
        <taxon>Tracheophyta</taxon>
        <taxon>Spermatophyta</taxon>
        <taxon>Magnoliopsida</taxon>
        <taxon>eudicotyledons</taxon>
        <taxon>Gunneridae</taxon>
        <taxon>Pentapetalae</taxon>
        <taxon>rosids</taxon>
        <taxon>fabids</taxon>
        <taxon>Rosales</taxon>
        <taxon>Rosaceae</taxon>
        <taxon>Rosoideae</taxon>
        <taxon>Rosoideae incertae sedis</taxon>
        <taxon>Rubus</taxon>
    </lineage>
</organism>
<evidence type="ECO:0000313" key="2">
    <source>
        <dbReference type="Proteomes" id="UP001457282"/>
    </source>
</evidence>
<dbReference type="Proteomes" id="UP001457282">
    <property type="component" value="Unassembled WGS sequence"/>
</dbReference>
<reference evidence="1 2" key="1">
    <citation type="journal article" date="2023" name="G3 (Bethesda)">
        <title>A chromosome-length genome assembly and annotation of blackberry (Rubus argutus, cv. 'Hillquist').</title>
        <authorList>
            <person name="Bruna T."/>
            <person name="Aryal R."/>
            <person name="Dudchenko O."/>
            <person name="Sargent D.J."/>
            <person name="Mead D."/>
            <person name="Buti M."/>
            <person name="Cavallini A."/>
            <person name="Hytonen T."/>
            <person name="Andres J."/>
            <person name="Pham M."/>
            <person name="Weisz D."/>
            <person name="Mascagni F."/>
            <person name="Usai G."/>
            <person name="Natali L."/>
            <person name="Bassil N."/>
            <person name="Fernandez G.E."/>
            <person name="Lomsadze A."/>
            <person name="Armour M."/>
            <person name="Olukolu B."/>
            <person name="Poorten T."/>
            <person name="Britton C."/>
            <person name="Davik J."/>
            <person name="Ashrafi H."/>
            <person name="Aiden E.L."/>
            <person name="Borodovsky M."/>
            <person name="Worthington M."/>
        </authorList>
    </citation>
    <scope>NUCLEOTIDE SEQUENCE [LARGE SCALE GENOMIC DNA]</scope>
    <source>
        <strain evidence="1">PI 553951</strain>
    </source>
</reference>